<reference evidence="1 2" key="1">
    <citation type="submission" date="2019-03" db="EMBL/GenBank/DDBJ databases">
        <authorList>
            <person name="Fan P."/>
        </authorList>
    </citation>
    <scope>NUCLEOTIDE SEQUENCE [LARGE SCALE GENOMIC DNA]</scope>
    <source>
        <strain evidence="1 2">KCJ4950</strain>
    </source>
</reference>
<dbReference type="AlphaFoldDB" id="A0A4V2ZCE2"/>
<organism evidence="1 2">
    <name type="scientific">Streptococcus vicugnae</name>
    <dbReference type="NCBI Taxonomy" id="2740579"/>
    <lineage>
        <taxon>Bacteria</taxon>
        <taxon>Bacillati</taxon>
        <taxon>Bacillota</taxon>
        <taxon>Bacilli</taxon>
        <taxon>Lactobacillales</taxon>
        <taxon>Streptococcaceae</taxon>
        <taxon>Streptococcus</taxon>
    </lineage>
</organism>
<accession>A0A4V2ZCE2</accession>
<evidence type="ECO:0000313" key="1">
    <source>
        <dbReference type="EMBL" id="TDE69618.1"/>
    </source>
</evidence>
<sequence length="83" mass="9701">MKTSVGLLLDALSEIVPNWDNEDGLYSSVVKMIKELPKEDSYRVISQEDLKLFTENDSLRILQYIEDNQNNLQKDSFEIELMF</sequence>
<dbReference type="EMBL" id="SJWY01000316">
    <property type="protein sequence ID" value="TDE69618.1"/>
    <property type="molecule type" value="Genomic_DNA"/>
</dbReference>
<keyword evidence="2" id="KW-1185">Reference proteome</keyword>
<evidence type="ECO:0000313" key="2">
    <source>
        <dbReference type="Proteomes" id="UP000295231"/>
    </source>
</evidence>
<proteinExistence type="predicted"/>
<gene>
    <name evidence="1" type="ORF">E0E04_08875</name>
</gene>
<dbReference type="Proteomes" id="UP000295231">
    <property type="component" value="Unassembled WGS sequence"/>
</dbReference>
<protein>
    <submittedName>
        <fullName evidence="1">Uncharacterized protein</fullName>
    </submittedName>
</protein>
<name>A0A4V2ZCE2_9STRE</name>
<dbReference type="RefSeq" id="WP_132870028.1">
    <property type="nucleotide sequence ID" value="NZ_SJWY01000316.1"/>
</dbReference>
<comment type="caution">
    <text evidence="1">The sequence shown here is derived from an EMBL/GenBank/DDBJ whole genome shotgun (WGS) entry which is preliminary data.</text>
</comment>